<keyword evidence="8" id="KW-0460">Magnesium</keyword>
<keyword evidence="11" id="KW-0414">Isoprene biosynthesis</keyword>
<dbReference type="CDD" id="cd02007">
    <property type="entry name" value="TPP_DXS"/>
    <property type="match status" value="1"/>
</dbReference>
<comment type="similarity">
    <text evidence="3">Belongs to the transketolase family. DXPS subfamily.</text>
</comment>
<evidence type="ECO:0000256" key="1">
    <source>
        <dbReference type="ARBA" id="ARBA00001946"/>
    </source>
</evidence>
<evidence type="ECO:0000256" key="11">
    <source>
        <dbReference type="ARBA" id="ARBA00023229"/>
    </source>
</evidence>
<dbReference type="PANTHER" id="PTHR43322:SF1">
    <property type="entry name" value="1-DEOXY-D-XYLULOSE-5-PHOSPHATE SYNTHASE"/>
    <property type="match status" value="1"/>
</dbReference>
<dbReference type="CDD" id="cd07033">
    <property type="entry name" value="TPP_PYR_DXS_TK_like"/>
    <property type="match status" value="1"/>
</dbReference>
<protein>
    <recommendedName>
        <fullName evidence="5">1-deoxy-D-xylulose-5-phosphate synthase</fullName>
        <ecNumber evidence="5">2.2.1.7</ecNumber>
    </recommendedName>
</protein>
<comment type="cofactor">
    <cofactor evidence="1">
        <name>Mg(2+)</name>
        <dbReference type="ChEBI" id="CHEBI:18420"/>
    </cofactor>
</comment>
<dbReference type="EMBL" id="JQCP01000002">
    <property type="protein sequence ID" value="KRO02287.1"/>
    <property type="molecule type" value="Genomic_DNA"/>
</dbReference>
<dbReference type="Gene3D" id="3.40.50.970">
    <property type="match status" value="2"/>
</dbReference>
<evidence type="ECO:0000256" key="3">
    <source>
        <dbReference type="ARBA" id="ARBA00011081"/>
    </source>
</evidence>
<evidence type="ECO:0000259" key="12">
    <source>
        <dbReference type="SMART" id="SM00861"/>
    </source>
</evidence>
<dbReference type="Pfam" id="PF02780">
    <property type="entry name" value="Transketolase_C"/>
    <property type="match status" value="1"/>
</dbReference>
<evidence type="ECO:0000256" key="9">
    <source>
        <dbReference type="ARBA" id="ARBA00022977"/>
    </source>
</evidence>
<dbReference type="RefSeq" id="WP_003149686.1">
    <property type="nucleotide sequence ID" value="NZ_JQCP01000002.1"/>
</dbReference>
<evidence type="ECO:0000256" key="6">
    <source>
        <dbReference type="ARBA" id="ARBA00022679"/>
    </source>
</evidence>
<evidence type="ECO:0000256" key="7">
    <source>
        <dbReference type="ARBA" id="ARBA00022723"/>
    </source>
</evidence>
<evidence type="ECO:0000256" key="5">
    <source>
        <dbReference type="ARBA" id="ARBA00013150"/>
    </source>
</evidence>
<dbReference type="Proteomes" id="UP000051927">
    <property type="component" value="Unassembled WGS sequence"/>
</dbReference>
<gene>
    <name evidence="13" type="ORF">IV60_GL000716</name>
</gene>
<dbReference type="GeneID" id="84904515"/>
<evidence type="ECO:0000256" key="10">
    <source>
        <dbReference type="ARBA" id="ARBA00023052"/>
    </source>
</evidence>
<accession>A0ABR5Q026</accession>
<dbReference type="InterPro" id="IPR029061">
    <property type="entry name" value="THDP-binding"/>
</dbReference>
<comment type="caution">
    <text evidence="13">The sequence shown here is derived from an EMBL/GenBank/DDBJ whole genome shotgun (WGS) entry which is preliminary data.</text>
</comment>
<keyword evidence="7" id="KW-0479">Metal-binding</keyword>
<dbReference type="InterPro" id="IPR005477">
    <property type="entry name" value="Dxylulose-5-P_synthase"/>
</dbReference>
<name>A0ABR5Q026_9ACTN</name>
<reference evidence="13 14" key="1">
    <citation type="journal article" date="2015" name="Genome Announc.">
        <title>Expanding the biotechnology potential of lactobacilli through comparative genomics of 213 strains and associated genera.</title>
        <authorList>
            <person name="Sun Z."/>
            <person name="Harris H.M."/>
            <person name="McCann A."/>
            <person name="Guo C."/>
            <person name="Argimon S."/>
            <person name="Zhang W."/>
            <person name="Yang X."/>
            <person name="Jeffery I.B."/>
            <person name="Cooney J.C."/>
            <person name="Kagawa T.F."/>
            <person name="Liu W."/>
            <person name="Song Y."/>
            <person name="Salvetti E."/>
            <person name="Wrobel A."/>
            <person name="Rasinkangas P."/>
            <person name="Parkhill J."/>
            <person name="Rea M.C."/>
            <person name="O'Sullivan O."/>
            <person name="Ritari J."/>
            <person name="Douillard F.P."/>
            <person name="Paul Ross R."/>
            <person name="Yang R."/>
            <person name="Briner A.E."/>
            <person name="Felis G.E."/>
            <person name="de Vos W.M."/>
            <person name="Barrangou R."/>
            <person name="Klaenhammer T.R."/>
            <person name="Caufield P.W."/>
            <person name="Cui Y."/>
            <person name="Zhang H."/>
            <person name="O'Toole P.W."/>
        </authorList>
    </citation>
    <scope>NUCLEOTIDE SEQUENCE [LARGE SCALE GENOMIC DNA]</scope>
    <source>
        <strain evidence="13 14">DSM 7090</strain>
    </source>
</reference>
<dbReference type="InterPro" id="IPR005475">
    <property type="entry name" value="Transketolase-like_Pyr-bd"/>
</dbReference>
<dbReference type="InterPro" id="IPR033248">
    <property type="entry name" value="Transketolase_C"/>
</dbReference>
<dbReference type="SUPFAM" id="SSF52518">
    <property type="entry name" value="Thiamin diphosphate-binding fold (THDP-binding)"/>
    <property type="match status" value="2"/>
</dbReference>
<evidence type="ECO:0000256" key="8">
    <source>
        <dbReference type="ARBA" id="ARBA00022842"/>
    </source>
</evidence>
<dbReference type="SUPFAM" id="SSF52922">
    <property type="entry name" value="TK C-terminal domain-like"/>
    <property type="match status" value="1"/>
</dbReference>
<keyword evidence="6" id="KW-0808">Transferase</keyword>
<evidence type="ECO:0000256" key="2">
    <source>
        <dbReference type="ARBA" id="ARBA00004980"/>
    </source>
</evidence>
<evidence type="ECO:0000313" key="13">
    <source>
        <dbReference type="EMBL" id="KRO02287.1"/>
    </source>
</evidence>
<dbReference type="PANTHER" id="PTHR43322">
    <property type="entry name" value="1-D-DEOXYXYLULOSE 5-PHOSPHATE SYNTHASE-RELATED"/>
    <property type="match status" value="1"/>
</dbReference>
<dbReference type="EC" id="2.2.1.7" evidence="5"/>
<keyword evidence="10" id="KW-0786">Thiamine pyrophosphate</keyword>
<comment type="subunit">
    <text evidence="4">Homodimer.</text>
</comment>
<feature type="domain" description="Transketolase-like pyrimidine-binding" evidence="12">
    <location>
        <begin position="279"/>
        <end position="444"/>
    </location>
</feature>
<dbReference type="NCBIfam" id="NF008968">
    <property type="entry name" value="PRK12315.1"/>
    <property type="match status" value="1"/>
</dbReference>
<dbReference type="Pfam" id="PF13292">
    <property type="entry name" value="DXP_synthase_N"/>
    <property type="match status" value="2"/>
</dbReference>
<dbReference type="Pfam" id="PF02779">
    <property type="entry name" value="Transket_pyr"/>
    <property type="match status" value="1"/>
</dbReference>
<evidence type="ECO:0000313" key="14">
    <source>
        <dbReference type="Proteomes" id="UP000051927"/>
    </source>
</evidence>
<evidence type="ECO:0000256" key="4">
    <source>
        <dbReference type="ARBA" id="ARBA00011738"/>
    </source>
</evidence>
<keyword evidence="14" id="KW-1185">Reference proteome</keyword>
<sequence length="589" mass="64611">MYLEKINDPEDVKKLDATGRQGLVDEIRAALLSRASKHGGHFGPNFGMVEATVALHTVFDSPHDHIVYDVSHQTYPHKMLTGRKEAFTDPEHYDDVSPYTDPDETPHDLFKIGHTSTSVSLALGLAKARDLRGGHENIIAVIGDGSMSGGEALEGLNVAGELDSNFIVVFNDNQRSIAENHGGMYDRFRELRESNGTAPNNLFKAMGLDYVYVNDGNDTETLIAAFKQVKDIDHPVVVHINTLKGKGYEPALKDEEAWHWHGPFDIATGQSLSDGPAPESYTNLAGEYLLKRAETDENLLVVASAVPFALGMSPERRKRMGKHYLDVGIAEETAVAIASGAAHAGAHVVWGSSTTFQQRVYDQLSQDLALNSNPAVIVGNSGSVWGMSDVTHASFWTIPMIANIPNITYLAPTNAEEYLAMLRWGLDQEKHPVFIQVPGGPVRHAKGPVRKSYDDLRSEVVRRGSKIAIFGLGSFFDMGEKTADILRESLGFEVTLVNPLFASGLDSGLLDNLAVNHDIFVTLEDGQLEGGWGQTLASYFGNSDKHVLNYGIKKDFYDRFEADKLLHENRFEPGLIVADIRAALRRCGN</sequence>
<dbReference type="InterPro" id="IPR009014">
    <property type="entry name" value="Transketo_C/PFOR_II"/>
</dbReference>
<dbReference type="Gene3D" id="3.40.50.920">
    <property type="match status" value="1"/>
</dbReference>
<keyword evidence="9" id="KW-0784">Thiamine biosynthesis</keyword>
<comment type="pathway">
    <text evidence="2">Metabolic intermediate biosynthesis; 1-deoxy-D-xylulose 5-phosphate biosynthesis; 1-deoxy-D-xylulose 5-phosphate from D-glyceraldehyde 3-phosphate and pyruvate: step 1/1.</text>
</comment>
<proteinExistence type="inferred from homology"/>
<dbReference type="NCBIfam" id="NF003933">
    <property type="entry name" value="PRK05444.2-2"/>
    <property type="match status" value="1"/>
</dbReference>
<organism evidence="13 14">
    <name type="scientific">Lancefieldella rimae</name>
    <dbReference type="NCBI Taxonomy" id="1383"/>
    <lineage>
        <taxon>Bacteria</taxon>
        <taxon>Bacillati</taxon>
        <taxon>Actinomycetota</taxon>
        <taxon>Coriobacteriia</taxon>
        <taxon>Coriobacteriales</taxon>
        <taxon>Atopobiaceae</taxon>
        <taxon>Lancefieldella</taxon>
    </lineage>
</organism>
<dbReference type="SMART" id="SM00861">
    <property type="entry name" value="Transket_pyr"/>
    <property type="match status" value="1"/>
</dbReference>